<dbReference type="AlphaFoldDB" id="A0A0D2NBC6"/>
<keyword evidence="2" id="KW-1185">Reference proteome</keyword>
<organism evidence="1 2">
    <name type="scientific">Hypholoma sublateritium (strain FD-334 SS-4)</name>
    <dbReference type="NCBI Taxonomy" id="945553"/>
    <lineage>
        <taxon>Eukaryota</taxon>
        <taxon>Fungi</taxon>
        <taxon>Dikarya</taxon>
        <taxon>Basidiomycota</taxon>
        <taxon>Agaricomycotina</taxon>
        <taxon>Agaricomycetes</taxon>
        <taxon>Agaricomycetidae</taxon>
        <taxon>Agaricales</taxon>
        <taxon>Agaricineae</taxon>
        <taxon>Strophariaceae</taxon>
        <taxon>Hypholoma</taxon>
    </lineage>
</organism>
<dbReference type="OrthoDB" id="3213671at2759"/>
<evidence type="ECO:0000313" key="1">
    <source>
        <dbReference type="EMBL" id="KJA16459.1"/>
    </source>
</evidence>
<gene>
    <name evidence="1" type="ORF">HYPSUDRAFT_219468</name>
</gene>
<dbReference type="EMBL" id="KN817621">
    <property type="protein sequence ID" value="KJA16459.1"/>
    <property type="molecule type" value="Genomic_DNA"/>
</dbReference>
<protein>
    <submittedName>
        <fullName evidence="1">Uncharacterized protein</fullName>
    </submittedName>
</protein>
<name>A0A0D2NBC6_HYPSF</name>
<dbReference type="STRING" id="945553.A0A0D2NBC6"/>
<accession>A0A0D2NBC6</accession>
<reference evidence="2" key="1">
    <citation type="submission" date="2014-04" db="EMBL/GenBank/DDBJ databases">
        <title>Evolutionary Origins and Diversification of the Mycorrhizal Mutualists.</title>
        <authorList>
            <consortium name="DOE Joint Genome Institute"/>
            <consortium name="Mycorrhizal Genomics Consortium"/>
            <person name="Kohler A."/>
            <person name="Kuo A."/>
            <person name="Nagy L.G."/>
            <person name="Floudas D."/>
            <person name="Copeland A."/>
            <person name="Barry K.W."/>
            <person name="Cichocki N."/>
            <person name="Veneault-Fourrey C."/>
            <person name="LaButti K."/>
            <person name="Lindquist E.A."/>
            <person name="Lipzen A."/>
            <person name="Lundell T."/>
            <person name="Morin E."/>
            <person name="Murat C."/>
            <person name="Riley R."/>
            <person name="Ohm R."/>
            <person name="Sun H."/>
            <person name="Tunlid A."/>
            <person name="Henrissat B."/>
            <person name="Grigoriev I.V."/>
            <person name="Hibbett D.S."/>
            <person name="Martin F."/>
        </authorList>
    </citation>
    <scope>NUCLEOTIDE SEQUENCE [LARGE SCALE GENOMIC DNA]</scope>
    <source>
        <strain evidence="2">FD-334 SS-4</strain>
    </source>
</reference>
<proteinExistence type="predicted"/>
<sequence length="173" mass="19402">MAYLIRSAKSGSDWTPNELLAFNIQVVPTDATVFFGDPVLPQPSISPIILGNLQMPDGDISDDERDFFLLLSSVENGFEESAVDYFTALLLRLVEYNNGRERMIRTRKEIGFFMAGQRVAAKTAVCVIERDVFILLVQEDKAISTKLNPGSSPRQLRPFLRTTQIVCQRVSQS</sequence>
<evidence type="ECO:0000313" key="2">
    <source>
        <dbReference type="Proteomes" id="UP000054270"/>
    </source>
</evidence>
<dbReference type="Proteomes" id="UP000054270">
    <property type="component" value="Unassembled WGS sequence"/>
</dbReference>
<dbReference type="OMA" id="YNNGRER"/>